<feature type="domain" description="SLH" evidence="1">
    <location>
        <begin position="14"/>
        <end position="78"/>
    </location>
</feature>
<protein>
    <recommendedName>
        <fullName evidence="1">SLH domain-containing protein</fullName>
    </recommendedName>
</protein>
<name>A0A1C0YBQ3_9BACL</name>
<reference evidence="2 3" key="1">
    <citation type="submission" date="2016-07" db="EMBL/GenBank/DDBJ databases">
        <title>Caryophanon latum genome sequencing.</title>
        <authorList>
            <person name="Verma A."/>
            <person name="Pal Y."/>
            <person name="Krishnamurthi S."/>
        </authorList>
    </citation>
    <scope>NUCLEOTIDE SEQUENCE [LARGE SCALE GENOMIC DNA]</scope>
    <source>
        <strain evidence="2 3">DSM 14151</strain>
    </source>
</reference>
<evidence type="ECO:0000313" key="3">
    <source>
        <dbReference type="Proteomes" id="UP000093482"/>
    </source>
</evidence>
<sequence length="557" mass="62285">MYIVRVLELPSMVSVRSYADVQADHPYYNEIQTATAAGIIQGDTATGKFHPSQPISRIHMVRMLTNALDLLNISPKKTTKPNFKDTRGVSADYTNRITMTYSLGIITGNPSKNEFMPFKPATVAQSATFIMRFYNVVEQEKKWYSVANIVSGSYQIDDYYSSFTAAKKNTEAGQVILYKDDVYYMTSGVAYLKQAADMKLPNADVMTLSKGTELHYVTSSNDTVTVRIGDVTHHYKQKEVVLIPDGLNVPRSYYTMDGDKFVHFIYQHIQKQFDAPYTIGKAPAFAKRGERYYSVDSVHFTTLKGAEAGTYYNYYQWLPMRTATAYTAEQLDAMIHSALVEAEKRGGIYQHALEKSKLLGLGDVLKEAESTYKMNAAVLLAIALYESDYGMSAVSQRKNHLIVSHMSELQQAQYDTPAEGLLEMTAYLSSQYVTPSTANMAYGGVIGSKIAGLNKKYTPDPFWGAKVASIYAKLDEQFGLVDAKQNIRIAFVKQSKKPVSLFETTNGQDIAFTYNRFGFPVAITTISGAYTKIVSDDIRLDHVFVPTTMLQHVTTSY</sequence>
<evidence type="ECO:0000313" key="2">
    <source>
        <dbReference type="EMBL" id="OCS84574.1"/>
    </source>
</evidence>
<dbReference type="Proteomes" id="UP000093482">
    <property type="component" value="Unassembled WGS sequence"/>
</dbReference>
<dbReference type="InterPro" id="IPR002901">
    <property type="entry name" value="MGlyc_endo_b_GlcNAc-like_dom"/>
</dbReference>
<evidence type="ECO:0000259" key="1">
    <source>
        <dbReference type="PROSITE" id="PS51272"/>
    </source>
</evidence>
<organism evidence="2 3">
    <name type="scientific">Caryophanon latum</name>
    <dbReference type="NCBI Taxonomy" id="33977"/>
    <lineage>
        <taxon>Bacteria</taxon>
        <taxon>Bacillati</taxon>
        <taxon>Bacillota</taxon>
        <taxon>Bacilli</taxon>
        <taxon>Bacillales</taxon>
        <taxon>Caryophanaceae</taxon>
        <taxon>Caryophanon</taxon>
    </lineage>
</organism>
<dbReference type="EMBL" id="MATO01000076">
    <property type="protein sequence ID" value="OCS84574.1"/>
    <property type="molecule type" value="Genomic_DNA"/>
</dbReference>
<comment type="caution">
    <text evidence="2">The sequence shown here is derived from an EMBL/GenBank/DDBJ whole genome shotgun (WGS) entry which is preliminary data.</text>
</comment>
<dbReference type="Pfam" id="PF00395">
    <property type="entry name" value="SLH"/>
    <property type="match status" value="2"/>
</dbReference>
<dbReference type="InterPro" id="IPR001119">
    <property type="entry name" value="SLH_dom"/>
</dbReference>
<dbReference type="AlphaFoldDB" id="A0A1C0YBQ3"/>
<dbReference type="GO" id="GO:0004040">
    <property type="term" value="F:amidase activity"/>
    <property type="evidence" value="ECO:0007669"/>
    <property type="project" value="InterPro"/>
</dbReference>
<dbReference type="PROSITE" id="PS51272">
    <property type="entry name" value="SLH"/>
    <property type="match status" value="2"/>
</dbReference>
<dbReference type="Pfam" id="PF01832">
    <property type="entry name" value="Glucosaminidase"/>
    <property type="match status" value="1"/>
</dbReference>
<proteinExistence type="predicted"/>
<keyword evidence="3" id="KW-1185">Reference proteome</keyword>
<accession>A0A1C0YBQ3</accession>
<gene>
    <name evidence="2" type="ORF">A6K76_15540</name>
</gene>
<feature type="domain" description="SLH" evidence="1">
    <location>
        <begin position="80"/>
        <end position="144"/>
    </location>
</feature>